<organism evidence="2 3">
    <name type="scientific">Daphnia magna</name>
    <dbReference type="NCBI Taxonomy" id="35525"/>
    <lineage>
        <taxon>Eukaryota</taxon>
        <taxon>Metazoa</taxon>
        <taxon>Ecdysozoa</taxon>
        <taxon>Arthropoda</taxon>
        <taxon>Crustacea</taxon>
        <taxon>Branchiopoda</taxon>
        <taxon>Diplostraca</taxon>
        <taxon>Cladocera</taxon>
        <taxon>Anomopoda</taxon>
        <taxon>Daphniidae</taxon>
        <taxon>Daphnia</taxon>
    </lineage>
</organism>
<dbReference type="AlphaFoldDB" id="A0A168EIL3"/>
<proteinExistence type="predicted"/>
<dbReference type="EMBL" id="LRGB01011668">
    <property type="protein sequence ID" value="KZS00087.1"/>
    <property type="molecule type" value="Genomic_DNA"/>
</dbReference>
<feature type="region of interest" description="Disordered" evidence="1">
    <location>
        <begin position="1"/>
        <end position="37"/>
    </location>
</feature>
<reference evidence="2 3" key="1">
    <citation type="submission" date="2016-03" db="EMBL/GenBank/DDBJ databases">
        <title>EvidentialGene: Evidence-directed Construction of Genes on Genomes.</title>
        <authorList>
            <person name="Gilbert D.G."/>
            <person name="Choi J.-H."/>
            <person name="Mockaitis K."/>
            <person name="Colbourne J."/>
            <person name="Pfrender M."/>
        </authorList>
    </citation>
    <scope>NUCLEOTIDE SEQUENCE [LARGE SCALE GENOMIC DNA]</scope>
    <source>
        <strain evidence="2 3">Xinb3</strain>
        <tissue evidence="2">Complete organism</tissue>
    </source>
</reference>
<evidence type="ECO:0000313" key="3">
    <source>
        <dbReference type="Proteomes" id="UP000076858"/>
    </source>
</evidence>
<keyword evidence="3" id="KW-1185">Reference proteome</keyword>
<protein>
    <submittedName>
        <fullName evidence="2">Uncharacterized protein</fullName>
    </submittedName>
</protein>
<feature type="non-terminal residue" evidence="2">
    <location>
        <position position="1"/>
    </location>
</feature>
<comment type="caution">
    <text evidence="2">The sequence shown here is derived from an EMBL/GenBank/DDBJ whole genome shotgun (WGS) entry which is preliminary data.</text>
</comment>
<dbReference type="Proteomes" id="UP000076858">
    <property type="component" value="Unassembled WGS sequence"/>
</dbReference>
<name>A0A168EIL3_9CRUS</name>
<sequence>QLNHKESISTPHCPEQLVTPTVNAPASGDDRISDPSPVETAIANVSKWTAYQLHTVKSKY</sequence>
<accession>A0A168EIL3</accession>
<gene>
    <name evidence="2" type="ORF">APZ42_003758</name>
</gene>
<evidence type="ECO:0000256" key="1">
    <source>
        <dbReference type="SAM" id="MobiDB-lite"/>
    </source>
</evidence>
<evidence type="ECO:0000313" key="2">
    <source>
        <dbReference type="EMBL" id="KZS00087.1"/>
    </source>
</evidence>
<dbReference type="OrthoDB" id="10449734at2759"/>